<name>A0A6G1L3Y9_9PEZI</name>
<dbReference type="Proteomes" id="UP000799436">
    <property type="component" value="Unassembled WGS sequence"/>
</dbReference>
<dbReference type="AlphaFoldDB" id="A0A6G1L3Y9"/>
<organism evidence="1 2">
    <name type="scientific">Teratosphaeria nubilosa</name>
    <dbReference type="NCBI Taxonomy" id="161662"/>
    <lineage>
        <taxon>Eukaryota</taxon>
        <taxon>Fungi</taxon>
        <taxon>Dikarya</taxon>
        <taxon>Ascomycota</taxon>
        <taxon>Pezizomycotina</taxon>
        <taxon>Dothideomycetes</taxon>
        <taxon>Dothideomycetidae</taxon>
        <taxon>Mycosphaerellales</taxon>
        <taxon>Teratosphaeriaceae</taxon>
        <taxon>Teratosphaeria</taxon>
    </lineage>
</organism>
<evidence type="ECO:0000313" key="1">
    <source>
        <dbReference type="EMBL" id="KAF2767279.1"/>
    </source>
</evidence>
<dbReference type="EMBL" id="ML995858">
    <property type="protein sequence ID" value="KAF2767279.1"/>
    <property type="molecule type" value="Genomic_DNA"/>
</dbReference>
<accession>A0A6G1L3Y9</accession>
<evidence type="ECO:0000313" key="2">
    <source>
        <dbReference type="Proteomes" id="UP000799436"/>
    </source>
</evidence>
<proteinExistence type="predicted"/>
<gene>
    <name evidence="1" type="ORF">EJ03DRAFT_158222</name>
</gene>
<protein>
    <submittedName>
        <fullName evidence="1">Uncharacterized protein</fullName>
    </submittedName>
</protein>
<sequence>MCNRNAEGFFASRQAIPTFAADSGHIASKGIVRLLRTCSNMRQKSGRRLFSWTCILTAAVLRCMFYRPWDQAEPPGRPLRSQHSHLRTLQLAIAVGTYM</sequence>
<keyword evidence="2" id="KW-1185">Reference proteome</keyword>
<reference evidence="1" key="1">
    <citation type="journal article" date="2020" name="Stud. Mycol.">
        <title>101 Dothideomycetes genomes: a test case for predicting lifestyles and emergence of pathogens.</title>
        <authorList>
            <person name="Haridas S."/>
            <person name="Albert R."/>
            <person name="Binder M."/>
            <person name="Bloem J."/>
            <person name="Labutti K."/>
            <person name="Salamov A."/>
            <person name="Andreopoulos B."/>
            <person name="Baker S."/>
            <person name="Barry K."/>
            <person name="Bills G."/>
            <person name="Bluhm B."/>
            <person name="Cannon C."/>
            <person name="Castanera R."/>
            <person name="Culley D."/>
            <person name="Daum C."/>
            <person name="Ezra D."/>
            <person name="Gonzalez J."/>
            <person name="Henrissat B."/>
            <person name="Kuo A."/>
            <person name="Liang C."/>
            <person name="Lipzen A."/>
            <person name="Lutzoni F."/>
            <person name="Magnuson J."/>
            <person name="Mondo S."/>
            <person name="Nolan M."/>
            <person name="Ohm R."/>
            <person name="Pangilinan J."/>
            <person name="Park H.-J."/>
            <person name="Ramirez L."/>
            <person name="Alfaro M."/>
            <person name="Sun H."/>
            <person name="Tritt A."/>
            <person name="Yoshinaga Y."/>
            <person name="Zwiers L.-H."/>
            <person name="Turgeon B."/>
            <person name="Goodwin S."/>
            <person name="Spatafora J."/>
            <person name="Crous P."/>
            <person name="Grigoriev I."/>
        </authorList>
    </citation>
    <scope>NUCLEOTIDE SEQUENCE</scope>
    <source>
        <strain evidence="1">CBS 116005</strain>
    </source>
</reference>